<comment type="caution">
    <text evidence="1">The sequence shown here is derived from an EMBL/GenBank/DDBJ whole genome shotgun (WGS) entry which is preliminary data.</text>
</comment>
<evidence type="ECO:0000313" key="1">
    <source>
        <dbReference type="EMBL" id="CAH6720929.1"/>
    </source>
</evidence>
<proteinExistence type="predicted"/>
<reference evidence="1" key="1">
    <citation type="submission" date="2022-06" db="EMBL/GenBank/DDBJ databases">
        <authorList>
            <person name="Legras J.-L."/>
            <person name="Devillers H."/>
            <person name="Grondin C."/>
        </authorList>
    </citation>
    <scope>NUCLEOTIDE SEQUENCE</scope>
    <source>
        <strain evidence="1">CLIB 1444</strain>
    </source>
</reference>
<keyword evidence="2" id="KW-1185">Reference proteome</keyword>
<gene>
    <name evidence="1" type="ORF">CLIB1444_04S11100</name>
</gene>
<name>A0ACA9Y886_9ASCO</name>
<organism evidence="1 2">
    <name type="scientific">[Candida] jaroonii</name>
    <dbReference type="NCBI Taxonomy" id="467808"/>
    <lineage>
        <taxon>Eukaryota</taxon>
        <taxon>Fungi</taxon>
        <taxon>Dikarya</taxon>
        <taxon>Ascomycota</taxon>
        <taxon>Saccharomycotina</taxon>
        <taxon>Pichiomycetes</taxon>
        <taxon>Debaryomycetaceae</taxon>
        <taxon>Yamadazyma</taxon>
    </lineage>
</organism>
<dbReference type="Proteomes" id="UP001152531">
    <property type="component" value="Unassembled WGS sequence"/>
</dbReference>
<protein>
    <submittedName>
        <fullName evidence="1">Tubulin gamma chain</fullName>
    </submittedName>
</protein>
<sequence length="483" mass="54359">MPGETITLQAGQCGNQVGLEYWKQLSTEHGILADGTQLPYPQDEPYPQFEGQTTKNTINDREDRPELFFTLSDTGKYTPRSILVDLEPSVINKATNSLPMFNPRNIHLSETGSGAANNWQKGYSYGLEYQEELINLIDRECDKCENLSNFQLIHSVAGGTGSGVGSLLLELLSDRYGSKTLITTSSIFPSNEKTSDVVVQPYNTVLTLKRLIEFSDSSIIFDNDCLNTVESSLFGISQSFNYANNVSGYEGANKLISYVISSISNPIRFPSYMFTSIESIYSSLIPTPELKFLTASVAPFGELSNFSKIPSKYSFSNLNEYELILELLNDKYKMNRTVNETSYISMLTYVMGNKLNQLDINKGILKSQKRLDFVPWSSSTISVVSGKKSPFVSNKSKQLNGLCLSNNTSIISVLSKILKQYDLLAKREAYINYYTETNDSEERSKVMDMFNECKESVISVIEEYKNCRTIKYLEDDILEDEMM</sequence>
<dbReference type="EMBL" id="CALSDN010000004">
    <property type="protein sequence ID" value="CAH6720929.1"/>
    <property type="molecule type" value="Genomic_DNA"/>
</dbReference>
<evidence type="ECO:0000313" key="2">
    <source>
        <dbReference type="Proteomes" id="UP001152531"/>
    </source>
</evidence>
<accession>A0ACA9Y886</accession>